<dbReference type="GO" id="GO:0005886">
    <property type="term" value="C:plasma membrane"/>
    <property type="evidence" value="ECO:0007669"/>
    <property type="project" value="UniProtKB-SubCell"/>
</dbReference>
<evidence type="ECO:0000313" key="21">
    <source>
        <dbReference type="EMBL" id="HAT4299356.1"/>
    </source>
</evidence>
<evidence type="ECO:0000313" key="28">
    <source>
        <dbReference type="EMBL" id="PWX42445.1"/>
    </source>
</evidence>
<dbReference type="EMBL" id="PJTB01000001">
    <property type="protein sequence ID" value="PWX42445.1"/>
    <property type="molecule type" value="Genomic_DNA"/>
</dbReference>
<evidence type="ECO:0000256" key="5">
    <source>
        <dbReference type="ARBA" id="ARBA00013200"/>
    </source>
</evidence>
<dbReference type="Pfam" id="PF02654">
    <property type="entry name" value="CobS"/>
    <property type="match status" value="1"/>
</dbReference>
<dbReference type="EMBL" id="WNVM01000003">
    <property type="protein sequence ID" value="MDZ5008743.1"/>
    <property type="molecule type" value="Genomic_DNA"/>
</dbReference>
<evidence type="ECO:0000313" key="31">
    <source>
        <dbReference type="Proteomes" id="UP000247117"/>
    </source>
</evidence>
<dbReference type="EMBL" id="JAENRE010000001">
    <property type="protein sequence ID" value="MBO3415582.1"/>
    <property type="molecule type" value="Genomic_DNA"/>
</dbReference>
<feature type="transmembrane region" description="Helical" evidence="19">
    <location>
        <begin position="109"/>
        <end position="133"/>
    </location>
</feature>
<evidence type="ECO:0000313" key="22">
    <source>
        <dbReference type="EMBL" id="MBO3415582.1"/>
    </source>
</evidence>
<dbReference type="HAMAP" id="MF_00719">
    <property type="entry name" value="CobS"/>
    <property type="match status" value="1"/>
</dbReference>
<dbReference type="UniPathway" id="UPA00148">
    <property type="reaction ID" value="UER00238"/>
</dbReference>
<dbReference type="EMBL" id="WNUR01000009">
    <property type="protein sequence ID" value="MDZ7540761.1"/>
    <property type="molecule type" value="Genomic_DNA"/>
</dbReference>
<evidence type="ECO:0000256" key="17">
    <source>
        <dbReference type="ARBA" id="ARBA00048623"/>
    </source>
</evidence>
<evidence type="ECO:0000256" key="14">
    <source>
        <dbReference type="ARBA" id="ARBA00025228"/>
    </source>
</evidence>
<keyword evidence="8 19" id="KW-0169">Cobalamin biosynthesis</keyword>
<reference evidence="21" key="6">
    <citation type="submission" date="2020-07" db="EMBL/GenBank/DDBJ databases">
        <authorList>
            <consortium name="NCBI Pathogen Detection Project"/>
        </authorList>
    </citation>
    <scope>NUCLEOTIDE SEQUENCE</scope>
    <source>
        <strain evidence="21">C25</strain>
    </source>
</reference>
<dbReference type="EC" id="2.7.8.26" evidence="5 19"/>
<evidence type="ECO:0000313" key="30">
    <source>
        <dbReference type="Proteomes" id="UP000070260"/>
    </source>
</evidence>
<dbReference type="PANTHER" id="PTHR34148">
    <property type="entry name" value="ADENOSYLCOBINAMIDE-GDP RIBAZOLETRANSFERASE"/>
    <property type="match status" value="1"/>
</dbReference>
<reference evidence="21" key="3">
    <citation type="journal article" date="2018" name="Genome Biol.">
        <title>SKESA: strategic k-mer extension for scrupulous assemblies.</title>
        <authorList>
            <person name="Souvorov A."/>
            <person name="Agarwala R."/>
            <person name="Lipman D.J."/>
        </authorList>
    </citation>
    <scope>NUCLEOTIDE SEQUENCE</scope>
    <source>
        <strain evidence="21">C25</strain>
    </source>
</reference>
<evidence type="ECO:0000256" key="7">
    <source>
        <dbReference type="ARBA" id="ARBA00022475"/>
    </source>
</evidence>
<comment type="catalytic activity">
    <reaction evidence="17 19">
        <text>alpha-ribazole + adenosylcob(III)inamide-GDP = adenosylcob(III)alamin + GMP + H(+)</text>
        <dbReference type="Rhea" id="RHEA:16049"/>
        <dbReference type="ChEBI" id="CHEBI:10329"/>
        <dbReference type="ChEBI" id="CHEBI:15378"/>
        <dbReference type="ChEBI" id="CHEBI:18408"/>
        <dbReference type="ChEBI" id="CHEBI:58115"/>
        <dbReference type="ChEBI" id="CHEBI:60487"/>
        <dbReference type="EC" id="2.7.8.26"/>
    </reaction>
</comment>
<evidence type="ECO:0000313" key="27">
    <source>
        <dbReference type="EMBL" id="MDZ7540761.1"/>
    </source>
</evidence>
<dbReference type="Proteomes" id="UP001292368">
    <property type="component" value="Unassembled WGS sequence"/>
</dbReference>
<proteinExistence type="inferred from homology"/>
<comment type="pathway">
    <text evidence="3 19">Cofactor biosynthesis; adenosylcobalamin biosynthesis; adenosylcobalamin from cob(II)yrinate a,c-diamide: step 7/7.</text>
</comment>
<dbReference type="GO" id="GO:0009236">
    <property type="term" value="P:cobalamin biosynthetic process"/>
    <property type="evidence" value="ECO:0007669"/>
    <property type="project" value="UniProtKB-UniRule"/>
</dbReference>
<dbReference type="GeneID" id="93002396"/>
<dbReference type="Proteomes" id="UP000668358">
    <property type="component" value="Unassembled WGS sequence"/>
</dbReference>
<comment type="subcellular location">
    <subcellularLocation>
        <location evidence="2 19">Cell membrane</location>
        <topology evidence="2 19">Multi-pass membrane protein</topology>
    </subcellularLocation>
</comment>
<dbReference type="EMBL" id="WNUI01000005">
    <property type="protein sequence ID" value="MDZ4908152.1"/>
    <property type="molecule type" value="Genomic_DNA"/>
</dbReference>
<evidence type="ECO:0000256" key="11">
    <source>
        <dbReference type="ARBA" id="ARBA00022842"/>
    </source>
</evidence>
<protein>
    <recommendedName>
        <fullName evidence="6 19">Adenosylcobinamide-GDP ribazoletransferase</fullName>
        <ecNumber evidence="5 19">2.7.8.26</ecNumber>
    </recommendedName>
    <alternativeName>
        <fullName evidence="16 19">Cobalamin synthase</fullName>
    </alternativeName>
    <alternativeName>
        <fullName evidence="15 19">Cobalamin-5'-phosphate synthase</fullName>
    </alternativeName>
</protein>
<evidence type="ECO:0000313" key="26">
    <source>
        <dbReference type="EMBL" id="MDZ5032448.1"/>
    </source>
</evidence>
<gene>
    <name evidence="19" type="primary">cobS</name>
    <name evidence="28" type="ORF">CYK91_04710</name>
    <name evidence="29" type="ORF">EHZ11_05935</name>
    <name evidence="23" type="ORF">GNF68_03580</name>
    <name evidence="25" type="ORF">GNF77_07385</name>
    <name evidence="24" type="ORF">GNF79_05900</name>
    <name evidence="26" type="ORF">GNF81_06530</name>
    <name evidence="27" type="ORF">GNF83_05770</name>
    <name evidence="21" type="ORF">I9063_002758</name>
    <name evidence="20" type="ORF">JFP838_07330</name>
    <name evidence="22" type="ORF">JJB78_03475</name>
</gene>
<comment type="function">
    <text evidence="14 19">Joins adenosylcobinamide-GDP and alpha-ribazole to generate adenosylcobalamin (Ado-cobalamin). Also synthesizes adenosylcobalamin 5'-phosphate from adenosylcobinamide-GDP and alpha-ribazole 5'-phosphate.</text>
</comment>
<evidence type="ECO:0000256" key="6">
    <source>
        <dbReference type="ARBA" id="ARBA00015850"/>
    </source>
</evidence>
<organism evidence="20 30">
    <name type="scientific">Clostridium perfringens</name>
    <dbReference type="NCBI Taxonomy" id="1502"/>
    <lineage>
        <taxon>Bacteria</taxon>
        <taxon>Bacillati</taxon>
        <taxon>Bacillota</taxon>
        <taxon>Clostridia</taxon>
        <taxon>Eubacteriales</taxon>
        <taxon>Clostridiaceae</taxon>
        <taxon>Clostridium</taxon>
    </lineage>
</organism>
<feature type="transmembrane region" description="Helical" evidence="19">
    <location>
        <begin position="232"/>
        <end position="250"/>
    </location>
</feature>
<comment type="catalytic activity">
    <reaction evidence="18 19">
        <text>alpha-ribazole 5'-phosphate + adenosylcob(III)inamide-GDP = adenosylcob(III)alamin 5'-phosphate + GMP + H(+)</text>
        <dbReference type="Rhea" id="RHEA:23560"/>
        <dbReference type="ChEBI" id="CHEBI:15378"/>
        <dbReference type="ChEBI" id="CHEBI:57918"/>
        <dbReference type="ChEBI" id="CHEBI:58115"/>
        <dbReference type="ChEBI" id="CHEBI:60487"/>
        <dbReference type="ChEBI" id="CHEBI:60493"/>
        <dbReference type="EC" id="2.7.8.26"/>
    </reaction>
</comment>
<comment type="cofactor">
    <cofactor evidence="1 19">
        <name>Mg(2+)</name>
        <dbReference type="ChEBI" id="CHEBI:18420"/>
    </cofactor>
</comment>
<comment type="similarity">
    <text evidence="4 19">Belongs to the CobS family.</text>
</comment>
<evidence type="ECO:0000256" key="2">
    <source>
        <dbReference type="ARBA" id="ARBA00004651"/>
    </source>
</evidence>
<dbReference type="Proteomes" id="UP000070260">
    <property type="component" value="Chromosome"/>
</dbReference>
<dbReference type="PANTHER" id="PTHR34148:SF1">
    <property type="entry name" value="ADENOSYLCOBINAMIDE-GDP RIBAZOLETRANSFERASE"/>
    <property type="match status" value="1"/>
</dbReference>
<evidence type="ECO:0000313" key="23">
    <source>
        <dbReference type="EMBL" id="MDZ4908152.1"/>
    </source>
</evidence>
<dbReference type="Proteomes" id="UP000855421">
    <property type="component" value="Unassembled WGS sequence"/>
</dbReference>
<evidence type="ECO:0000256" key="13">
    <source>
        <dbReference type="ARBA" id="ARBA00023136"/>
    </source>
</evidence>
<dbReference type="Proteomes" id="UP001289066">
    <property type="component" value="Unassembled WGS sequence"/>
</dbReference>
<evidence type="ECO:0000313" key="25">
    <source>
        <dbReference type="EMBL" id="MDZ5008743.1"/>
    </source>
</evidence>
<dbReference type="RefSeq" id="WP_003481152.1">
    <property type="nucleotide sequence ID" value="NZ_CABHIS010000001.1"/>
</dbReference>
<accession>A0A127EI24</accession>
<dbReference type="EMBL" id="DACTBT010000025">
    <property type="protein sequence ID" value="HAT4299356.1"/>
    <property type="molecule type" value="Genomic_DNA"/>
</dbReference>
<reference evidence="29 32" key="4">
    <citation type="submission" date="2018-11" db="EMBL/GenBank/DDBJ databases">
        <title>Draft genome sequences of potential pathogenic Clostridium perfringens from environmental surface water in the North West Province, South Africa.</title>
        <authorList>
            <person name="Fourie J.C.J."/>
            <person name="Sanko T.J."/>
            <person name="Bezuidenhout C."/>
            <person name="Mienie C."/>
            <person name="Adeleke R."/>
        </authorList>
    </citation>
    <scope>NUCLEOTIDE SEQUENCE [LARGE SCALE GENOMIC DNA]</scope>
    <source>
        <strain evidence="29 32">SC4-C13</strain>
    </source>
</reference>
<evidence type="ECO:0000256" key="9">
    <source>
        <dbReference type="ARBA" id="ARBA00022679"/>
    </source>
</evidence>
<dbReference type="EMBL" id="CP010994">
    <property type="protein sequence ID" value="AMN35567.1"/>
    <property type="molecule type" value="Genomic_DNA"/>
</dbReference>
<sequence length="251" mass="28016">MKIFYKAINMTLSMFTVIPLPKYEWDDRAAKHIMKLYPFIGLIIGALWYLSFFVLSKLNVPIMLMAALILTVPYILTGFLHLDGFMDVSDALLSRRDKETKLRILKDSTVGAFSVISVVLLLLVEFAGMFTVLNKNLDMRILIFIPIASRAINGYFIVSQEMLGQSSLAKFFKEGTGKVDEIILLGIYVLVALITFFTLGINYLIAILAMGLISFILLLKVKKELGGINGDVAGYILVLMEFTGILLLGII</sequence>
<evidence type="ECO:0000256" key="12">
    <source>
        <dbReference type="ARBA" id="ARBA00022989"/>
    </source>
</evidence>
<evidence type="ECO:0000256" key="10">
    <source>
        <dbReference type="ARBA" id="ARBA00022692"/>
    </source>
</evidence>
<dbReference type="Proteomes" id="UP000273641">
    <property type="component" value="Unassembled WGS sequence"/>
</dbReference>
<dbReference type="Proteomes" id="UP001291306">
    <property type="component" value="Unassembled WGS sequence"/>
</dbReference>
<reference evidence="22 33" key="7">
    <citation type="submission" date="2020-12" db="EMBL/GenBank/DDBJ databases">
        <title>Comparative genomics of Clostridium perfringens reveals patterns of host-associated phylogenetic clades and virulence factors.</title>
        <authorList>
            <person name="Smith A.H."/>
            <person name="Geier R."/>
        </authorList>
    </citation>
    <scope>NUCLEOTIDE SEQUENCE [LARGE SCALE GENOMIC DNA]</scope>
    <source>
        <strain evidence="22 33">CHD15829P</strain>
    </source>
</reference>
<feature type="transmembrane region" description="Helical" evidence="19">
    <location>
        <begin position="179"/>
        <end position="197"/>
    </location>
</feature>
<evidence type="ECO:0000313" key="29">
    <source>
        <dbReference type="EMBL" id="RQN26680.1"/>
    </source>
</evidence>
<dbReference type="PATRIC" id="fig|1502.156.peg.1301"/>
<keyword evidence="9 19" id="KW-0808">Transferase</keyword>
<keyword evidence="7 19" id="KW-1003">Cell membrane</keyword>
<dbReference type="EMBL" id="RQNR01000001">
    <property type="protein sequence ID" value="RQN26680.1"/>
    <property type="molecule type" value="Genomic_DNA"/>
</dbReference>
<evidence type="ECO:0000256" key="1">
    <source>
        <dbReference type="ARBA" id="ARBA00001946"/>
    </source>
</evidence>
<keyword evidence="13 19" id="KW-0472">Membrane</keyword>
<reference evidence="23" key="5">
    <citation type="submission" date="2019-11" db="EMBL/GenBank/DDBJ databases">
        <title>Characterization of Clostridium perfringens isolates from swine manure treated agricultural soils.</title>
        <authorList>
            <person name="Wushke S.T."/>
        </authorList>
    </citation>
    <scope>NUCLEOTIDE SEQUENCE</scope>
    <source>
        <strain evidence="25">V2</strain>
        <strain evidence="26">X15</strain>
        <strain evidence="24">X26</strain>
        <strain evidence="27">X62</strain>
        <strain evidence="23">X94</strain>
    </source>
</reference>
<evidence type="ECO:0000256" key="19">
    <source>
        <dbReference type="HAMAP-Rule" id="MF_00719"/>
    </source>
</evidence>
<feature type="transmembrane region" description="Helical" evidence="19">
    <location>
        <begin position="36"/>
        <end position="56"/>
    </location>
</feature>
<dbReference type="EMBL" id="WNVC01000014">
    <property type="protein sequence ID" value="MDZ4998640.1"/>
    <property type="molecule type" value="Genomic_DNA"/>
</dbReference>
<evidence type="ECO:0000256" key="3">
    <source>
        <dbReference type="ARBA" id="ARBA00004663"/>
    </source>
</evidence>
<evidence type="ECO:0000256" key="18">
    <source>
        <dbReference type="ARBA" id="ARBA00049504"/>
    </source>
</evidence>
<keyword evidence="11 19" id="KW-0460">Magnesium</keyword>
<evidence type="ECO:0000256" key="8">
    <source>
        <dbReference type="ARBA" id="ARBA00022573"/>
    </source>
</evidence>
<feature type="transmembrane region" description="Helical" evidence="19">
    <location>
        <begin position="139"/>
        <end position="158"/>
    </location>
</feature>
<dbReference type="GO" id="GO:0051073">
    <property type="term" value="F:adenosylcobinamide-GDP ribazoletransferase activity"/>
    <property type="evidence" value="ECO:0007669"/>
    <property type="project" value="UniProtKB-UniRule"/>
</dbReference>
<dbReference type="EMBL" id="WNVG01000015">
    <property type="protein sequence ID" value="MDZ5032448.1"/>
    <property type="molecule type" value="Genomic_DNA"/>
</dbReference>
<dbReference type="GO" id="GO:0008818">
    <property type="term" value="F:cobalamin 5'-phosphate synthase activity"/>
    <property type="evidence" value="ECO:0007669"/>
    <property type="project" value="UniProtKB-UniRule"/>
</dbReference>
<evidence type="ECO:0000313" key="20">
    <source>
        <dbReference type="EMBL" id="AMN35567.1"/>
    </source>
</evidence>
<evidence type="ECO:0000256" key="16">
    <source>
        <dbReference type="ARBA" id="ARBA00032853"/>
    </source>
</evidence>
<reference evidence="28 31" key="2">
    <citation type="journal article" date="2018" name="BMC Genomics">
        <title>Whole genome analysis reveals the diversity and evolutionary relationships between necrotic enteritis-causing strains of Clostridium perfringens.</title>
        <authorList>
            <person name="Lacey J.A."/>
            <person name="Allnutt T.R."/>
            <person name="Vezina B."/>
            <person name="Van T.T.H."/>
            <person name="Stent T."/>
            <person name="Han X."/>
            <person name="Rood J.I."/>
            <person name="Wade B."/>
            <person name="Keyburn A.L."/>
            <person name="Seeman T."/>
            <person name="Chen H."/>
            <person name="Haring V."/>
            <person name="Johanesen P.A."/>
            <person name="Lyras D."/>
            <person name="Moore R.J."/>
        </authorList>
    </citation>
    <scope>NUCLEOTIDE SEQUENCE [LARGE SCALE GENOMIC DNA]</scope>
    <source>
        <strain evidence="28 31">EUR-NE15</strain>
    </source>
</reference>
<keyword evidence="12 19" id="KW-1133">Transmembrane helix</keyword>
<reference evidence="20 30" key="1">
    <citation type="journal article" date="2016" name="PLoS ONE">
        <title>Plasmid Characterization and Chromosome Analysis of Two netF+ Clostridium perfringens Isolates Associated with Foal and Canine Necrotizing Enteritis.</title>
        <authorList>
            <person name="Mehdizadeh Gohari I."/>
            <person name="Kropinski A.M."/>
            <person name="Weese S.J."/>
            <person name="Parreira V.R."/>
            <person name="Whitehead A.E."/>
            <person name="Boerlin P."/>
            <person name="Prescott J.F."/>
        </authorList>
    </citation>
    <scope>NUCLEOTIDE SEQUENCE [LARGE SCALE GENOMIC DNA]</scope>
    <source>
        <strain evidence="20 30">JP838</strain>
    </source>
</reference>
<feature type="transmembrane region" description="Helical" evidence="19">
    <location>
        <begin position="62"/>
        <end position="88"/>
    </location>
</feature>
<evidence type="ECO:0000313" key="33">
    <source>
        <dbReference type="Proteomes" id="UP000668358"/>
    </source>
</evidence>
<evidence type="ECO:0000313" key="32">
    <source>
        <dbReference type="Proteomes" id="UP000273641"/>
    </source>
</evidence>
<evidence type="ECO:0000313" key="24">
    <source>
        <dbReference type="EMBL" id="MDZ4998640.1"/>
    </source>
</evidence>
<name>A0A127EI24_CLOPF</name>
<evidence type="ECO:0000256" key="4">
    <source>
        <dbReference type="ARBA" id="ARBA00010561"/>
    </source>
</evidence>
<dbReference type="InterPro" id="IPR003805">
    <property type="entry name" value="CobS"/>
</dbReference>
<dbReference type="Proteomes" id="UP000247117">
    <property type="component" value="Unassembled WGS sequence"/>
</dbReference>
<keyword evidence="10 19" id="KW-0812">Transmembrane</keyword>
<dbReference type="Proteomes" id="UP001288778">
    <property type="component" value="Unassembled WGS sequence"/>
</dbReference>
<evidence type="ECO:0000256" key="15">
    <source>
        <dbReference type="ARBA" id="ARBA00032605"/>
    </source>
</evidence>
<dbReference type="AlphaFoldDB" id="A0A127EI24"/>
<dbReference type="OrthoDB" id="9794626at2"/>
<dbReference type="Proteomes" id="UP001288944">
    <property type="component" value="Unassembled WGS sequence"/>
</dbReference>